<feature type="domain" description="Protein kinase" evidence="3">
    <location>
        <begin position="333"/>
        <end position="563"/>
    </location>
</feature>
<dbReference type="InterPro" id="IPR001245">
    <property type="entry name" value="Ser-Thr/Tyr_kinase_cat_dom"/>
</dbReference>
<dbReference type="Pfam" id="PF07714">
    <property type="entry name" value="PK_Tyr_Ser-Thr"/>
    <property type="match status" value="1"/>
</dbReference>
<dbReference type="Pfam" id="PF00069">
    <property type="entry name" value="Pkinase"/>
    <property type="match status" value="1"/>
</dbReference>
<accession>A0A8H3XCX6</accession>
<evidence type="ECO:0000256" key="1">
    <source>
        <dbReference type="ARBA" id="ARBA00022741"/>
    </source>
</evidence>
<proteinExistence type="predicted"/>
<evidence type="ECO:0000259" key="3">
    <source>
        <dbReference type="PROSITE" id="PS50011"/>
    </source>
</evidence>
<feature type="domain" description="Protein kinase" evidence="3">
    <location>
        <begin position="21"/>
        <end position="274"/>
    </location>
</feature>
<dbReference type="PANTHER" id="PTHR44329:SF298">
    <property type="entry name" value="MIXED LINEAGE KINASE DOMAIN-LIKE PROTEIN"/>
    <property type="match status" value="1"/>
</dbReference>
<keyword evidence="5" id="KW-1185">Reference proteome</keyword>
<keyword evidence="4" id="KW-0418">Kinase</keyword>
<name>A0A8H3XCX6_GIGMA</name>
<keyword evidence="4" id="KW-0808">Transferase</keyword>
<dbReference type="GO" id="GO:0097527">
    <property type="term" value="P:necroptotic signaling pathway"/>
    <property type="evidence" value="ECO:0007669"/>
    <property type="project" value="TreeGrafter"/>
</dbReference>
<evidence type="ECO:0000313" key="5">
    <source>
        <dbReference type="Proteomes" id="UP000439903"/>
    </source>
</evidence>
<dbReference type="OrthoDB" id="2431639at2759"/>
<dbReference type="PRINTS" id="PR00109">
    <property type="entry name" value="TYRKINASE"/>
</dbReference>
<dbReference type="PANTHER" id="PTHR44329">
    <property type="entry name" value="SERINE/THREONINE-PROTEIN KINASE TNNI3K-RELATED"/>
    <property type="match status" value="1"/>
</dbReference>
<dbReference type="Proteomes" id="UP000439903">
    <property type="component" value="Unassembled WGS sequence"/>
</dbReference>
<dbReference type="AlphaFoldDB" id="A0A8H3XCX6"/>
<dbReference type="InterPro" id="IPR051681">
    <property type="entry name" value="Ser/Thr_Kinases-Pseudokinases"/>
</dbReference>
<keyword evidence="1" id="KW-0547">Nucleotide-binding</keyword>
<dbReference type="PROSITE" id="PS50011">
    <property type="entry name" value="PROTEIN_KINASE_DOM"/>
    <property type="match status" value="2"/>
</dbReference>
<keyword evidence="2" id="KW-0067">ATP-binding</keyword>
<protein>
    <submittedName>
        <fullName evidence="4">Kinase-like protein</fullName>
    </submittedName>
</protein>
<organism evidence="4 5">
    <name type="scientific">Gigaspora margarita</name>
    <dbReference type="NCBI Taxonomy" id="4874"/>
    <lineage>
        <taxon>Eukaryota</taxon>
        <taxon>Fungi</taxon>
        <taxon>Fungi incertae sedis</taxon>
        <taxon>Mucoromycota</taxon>
        <taxon>Glomeromycotina</taxon>
        <taxon>Glomeromycetes</taxon>
        <taxon>Diversisporales</taxon>
        <taxon>Gigasporaceae</taxon>
        <taxon>Gigaspora</taxon>
    </lineage>
</organism>
<dbReference type="GO" id="GO:0004672">
    <property type="term" value="F:protein kinase activity"/>
    <property type="evidence" value="ECO:0007669"/>
    <property type="project" value="InterPro"/>
</dbReference>
<dbReference type="InterPro" id="IPR011009">
    <property type="entry name" value="Kinase-like_dom_sf"/>
</dbReference>
<evidence type="ECO:0000256" key="2">
    <source>
        <dbReference type="ARBA" id="ARBA00022840"/>
    </source>
</evidence>
<evidence type="ECO:0000313" key="4">
    <source>
        <dbReference type="EMBL" id="KAF0444676.1"/>
    </source>
</evidence>
<reference evidence="4 5" key="1">
    <citation type="journal article" date="2019" name="Environ. Microbiol.">
        <title>At the nexus of three kingdoms: the genome of the mycorrhizal fungus Gigaspora margarita provides insights into plant, endobacterial and fungal interactions.</title>
        <authorList>
            <person name="Venice F."/>
            <person name="Ghignone S."/>
            <person name="Salvioli di Fossalunga A."/>
            <person name="Amselem J."/>
            <person name="Novero M."/>
            <person name="Xianan X."/>
            <person name="Sedzielewska Toro K."/>
            <person name="Morin E."/>
            <person name="Lipzen A."/>
            <person name="Grigoriev I.V."/>
            <person name="Henrissat B."/>
            <person name="Martin F.M."/>
            <person name="Bonfante P."/>
        </authorList>
    </citation>
    <scope>NUCLEOTIDE SEQUENCE [LARGE SCALE GENOMIC DNA]</scope>
    <source>
        <strain evidence="4 5">BEG34</strain>
    </source>
</reference>
<dbReference type="EMBL" id="WTPW01001294">
    <property type="protein sequence ID" value="KAF0444676.1"/>
    <property type="molecule type" value="Genomic_DNA"/>
</dbReference>
<dbReference type="GO" id="GO:0005524">
    <property type="term" value="F:ATP binding"/>
    <property type="evidence" value="ECO:0007669"/>
    <property type="project" value="UniProtKB-KW"/>
</dbReference>
<gene>
    <name evidence="4" type="ORF">F8M41_003346</name>
</gene>
<dbReference type="Gene3D" id="1.10.510.10">
    <property type="entry name" value="Transferase(Phosphotransferase) domain 1"/>
    <property type="match status" value="2"/>
</dbReference>
<sequence length="563" mass="65300">MANASEELLEKAVPYFEYDQFANGVRIKLGYFRDVYKYEWKNCNLTVVLKYLNVEPNFTKVEVIKKILKCAYIHPNIIEFYGITKDISKYCMIFQFASDGNLQEYLRKNFLTLEWIDKLRIANEIVFGLIFLHNNNIVHQNLHSRNILIHNGQTKIADIGLAKLKDVSVSIDPSLFEKVPYIDPKSFTGSYKSNKKSDIYSLGMILWEISSGRRPFQAFENAGMIVMQIEMGKREEPIEGTPSQYVELYKHCWATDPDIRPEAISILETLNRLIANIELVQCKQSNKNFPVNKSLSITTSMDSNIQIEESIPENWLEKAISDRHINYIEYNKFTNPIVVDDGGFGKVFECEWKDVELTVALKCLKVDTSIDENIIKDFIDELKLLQRVSCHPNIITFYGVTKDDNGNYNMILEYANEGTLREYLKTNFTLLKWTDKLRIAKEIVFGLLFLHDKDIIHRDLHSKNILIHQRQTKITDFGLAKQMNEMPMTSNSIVHGMPAYIEPQCFIKSGYKRDKRSDVYSFGQILWEISSGRPPFSSFESRDLIVIHVFQGNREEPIEEFSG</sequence>
<dbReference type="InterPro" id="IPR000719">
    <property type="entry name" value="Prot_kinase_dom"/>
</dbReference>
<dbReference type="SUPFAM" id="SSF56112">
    <property type="entry name" value="Protein kinase-like (PK-like)"/>
    <property type="match status" value="2"/>
</dbReference>
<comment type="caution">
    <text evidence="4">The sequence shown here is derived from an EMBL/GenBank/DDBJ whole genome shotgun (WGS) entry which is preliminary data.</text>
</comment>